<protein>
    <recommendedName>
        <fullName evidence="3">DUF4860 domain-containing protein</fullName>
    </recommendedName>
</protein>
<organism evidence="1 2">
    <name type="scientific">Clostridium symbiosum</name>
    <name type="common">Bacteroides symbiosus</name>
    <dbReference type="NCBI Taxonomy" id="1512"/>
    <lineage>
        <taxon>Bacteria</taxon>
        <taxon>Bacillati</taxon>
        <taxon>Bacillota</taxon>
        <taxon>Clostridia</taxon>
        <taxon>Lachnospirales</taxon>
        <taxon>Lachnospiraceae</taxon>
        <taxon>Otoolea</taxon>
    </lineage>
</organism>
<evidence type="ECO:0008006" key="3">
    <source>
        <dbReference type="Google" id="ProtNLM"/>
    </source>
</evidence>
<comment type="caution">
    <text evidence="1">The sequence shown here is derived from an EMBL/GenBank/DDBJ whole genome shotgun (WGS) entry which is preliminary data.</text>
</comment>
<dbReference type="RefSeq" id="WP_009298345.1">
    <property type="nucleotide sequence ID" value="NZ_CABHNX010000230.1"/>
</dbReference>
<evidence type="ECO:0000313" key="1">
    <source>
        <dbReference type="EMBL" id="MCK0087678.1"/>
    </source>
</evidence>
<proteinExistence type="predicted"/>
<name>A0AAW5F746_CLOSY</name>
<reference evidence="1" key="1">
    <citation type="journal article" date="2022" name="Cell Host Microbe">
        <title>Colonization of the live biotherapeutic product VE303 and modulation of the microbiota and metabolites in healthy volunteers.</title>
        <authorList>
            <person name="Dsouza M."/>
            <person name="Menon R."/>
            <person name="Crossette E."/>
            <person name="Bhattarai S.K."/>
            <person name="Schneider J."/>
            <person name="Kim Y.G."/>
            <person name="Reddy S."/>
            <person name="Caballero S."/>
            <person name="Felix C."/>
            <person name="Cornacchione L."/>
            <person name="Hendrickson J."/>
            <person name="Watson A.R."/>
            <person name="Minot S.S."/>
            <person name="Greenfield N."/>
            <person name="Schopf L."/>
            <person name="Szabady R."/>
            <person name="Patarroyo J."/>
            <person name="Smith W."/>
            <person name="Harrison P."/>
            <person name="Kuijper E.J."/>
            <person name="Kelly C.P."/>
            <person name="Olle B."/>
            <person name="Bobilev D."/>
            <person name="Silber J.L."/>
            <person name="Bucci V."/>
            <person name="Roberts B."/>
            <person name="Faith J."/>
            <person name="Norman J.M."/>
        </authorList>
    </citation>
    <scope>NUCLEOTIDE SEQUENCE</scope>
    <source>
        <strain evidence="1">VE303-04</strain>
    </source>
</reference>
<dbReference type="AlphaFoldDB" id="A0AAW5F746"/>
<sequence length="180" mass="19530">MRASRHKRNRQKMAGASMALLITALFAATFSLVLWKRTAAGKYAAMEMDTNARPAGEKEMPPDPEAILEQIREEAEESSFRFKINSEPNFTSPEAEGDLCIINSPENTFYMLVVITDGSGKELYRSRELRPGGQEMTGELKEVLETGKHPATATAYAIDPGTGTTVGSVETGLLITVGSG</sequence>
<gene>
    <name evidence="1" type="ORF">K5I21_17715</name>
</gene>
<evidence type="ECO:0000313" key="2">
    <source>
        <dbReference type="Proteomes" id="UP001203136"/>
    </source>
</evidence>
<dbReference type="Proteomes" id="UP001203136">
    <property type="component" value="Unassembled WGS sequence"/>
</dbReference>
<dbReference type="EMBL" id="JAINVB010000001">
    <property type="protein sequence ID" value="MCK0087678.1"/>
    <property type="molecule type" value="Genomic_DNA"/>
</dbReference>
<accession>A0AAW5F746</accession>